<dbReference type="Proteomes" id="UP000789920">
    <property type="component" value="Unassembled WGS sequence"/>
</dbReference>
<reference evidence="1" key="1">
    <citation type="submission" date="2021-06" db="EMBL/GenBank/DDBJ databases">
        <authorList>
            <person name="Kallberg Y."/>
            <person name="Tangrot J."/>
            <person name="Rosling A."/>
        </authorList>
    </citation>
    <scope>NUCLEOTIDE SEQUENCE</scope>
    <source>
        <strain evidence="1">MA461A</strain>
    </source>
</reference>
<comment type="caution">
    <text evidence="1">The sequence shown here is derived from an EMBL/GenBank/DDBJ whole genome shotgun (WGS) entry which is preliminary data.</text>
</comment>
<name>A0ACA9N7M6_9GLOM</name>
<evidence type="ECO:0000313" key="1">
    <source>
        <dbReference type="EMBL" id="CAG8637522.1"/>
    </source>
</evidence>
<sequence>MIEESEISENPKVYHTNTIEAYWQNKLENYRNQQLFKDPKMDSNSDRKRNLPEKQKNPEKIIIISRTRFINNSWRRTEPINCSNCNYPRLPGHDCLFNPSNPNALKRFAKDQRTKETISPEIILKEKFRI</sequence>
<accession>A0ACA9N7M6</accession>
<evidence type="ECO:0000313" key="2">
    <source>
        <dbReference type="Proteomes" id="UP000789920"/>
    </source>
</evidence>
<dbReference type="EMBL" id="CAJVQC010012372">
    <property type="protein sequence ID" value="CAG8637522.1"/>
    <property type="molecule type" value="Genomic_DNA"/>
</dbReference>
<organism evidence="1 2">
    <name type="scientific">Racocetra persica</name>
    <dbReference type="NCBI Taxonomy" id="160502"/>
    <lineage>
        <taxon>Eukaryota</taxon>
        <taxon>Fungi</taxon>
        <taxon>Fungi incertae sedis</taxon>
        <taxon>Mucoromycota</taxon>
        <taxon>Glomeromycotina</taxon>
        <taxon>Glomeromycetes</taxon>
        <taxon>Diversisporales</taxon>
        <taxon>Gigasporaceae</taxon>
        <taxon>Racocetra</taxon>
    </lineage>
</organism>
<protein>
    <submittedName>
        <fullName evidence="1">23526_t:CDS:1</fullName>
    </submittedName>
</protein>
<proteinExistence type="predicted"/>
<gene>
    <name evidence="1" type="ORF">RPERSI_LOCUS7344</name>
</gene>
<keyword evidence="2" id="KW-1185">Reference proteome</keyword>